<dbReference type="PRINTS" id="PR00081">
    <property type="entry name" value="GDHRDH"/>
</dbReference>
<dbReference type="EMBL" id="JAMTCG010000008">
    <property type="protein sequence ID" value="MCP2162799.1"/>
    <property type="molecule type" value="Genomic_DNA"/>
</dbReference>
<name>A0ABT1H6D8_9NOCA</name>
<dbReference type="Gene3D" id="3.40.50.720">
    <property type="entry name" value="NAD(P)-binding Rossmann-like Domain"/>
    <property type="match status" value="1"/>
</dbReference>
<reference evidence="4 5" key="1">
    <citation type="submission" date="2022-06" db="EMBL/GenBank/DDBJ databases">
        <title>Genomic Encyclopedia of Archaeal and Bacterial Type Strains, Phase II (KMG-II): from individual species to whole genera.</title>
        <authorList>
            <person name="Goeker M."/>
        </authorList>
    </citation>
    <scope>NUCLEOTIDE SEQUENCE [LARGE SCALE GENOMIC DNA]</scope>
    <source>
        <strain evidence="4 5">DSM 45037</strain>
    </source>
</reference>
<comment type="similarity">
    <text evidence="1 3">Belongs to the short-chain dehydrogenases/reductases (SDR) family.</text>
</comment>
<dbReference type="PROSITE" id="PS00061">
    <property type="entry name" value="ADH_SHORT"/>
    <property type="match status" value="1"/>
</dbReference>
<dbReference type="PANTHER" id="PTHR43115">
    <property type="entry name" value="DEHYDROGENASE/REDUCTASE SDR FAMILY MEMBER 11"/>
    <property type="match status" value="1"/>
</dbReference>
<sequence length="250" mass="26192">MATGRLAGTVAVITGASSGIGEATAHALAREGSTVVLLARRSDRLAAVVDAIESDGGQARSHQVDVTDASAVTEVMRAVDEEFGRIDILVNNAGYLANGPALEADLGDWQRMVDVNVTGVLNTTHAALSLVTQAVGHTRGVADIVTVSSLAGRRVPTLESNVYSATKHAVTAFSEAIRRELVAKHVRVGLVEPGIVRSEMTTGGEKYAPDATQGDPLVAEDIADAILYIVTRPEHVAVGEIVIRPSEQER</sequence>
<gene>
    <name evidence="4" type="ORF">LX12_004011</name>
</gene>
<dbReference type="InterPro" id="IPR036291">
    <property type="entry name" value="NAD(P)-bd_dom_sf"/>
</dbReference>
<evidence type="ECO:0000256" key="3">
    <source>
        <dbReference type="RuleBase" id="RU000363"/>
    </source>
</evidence>
<comment type="caution">
    <text evidence="4">The sequence shown here is derived from an EMBL/GenBank/DDBJ whole genome shotgun (WGS) entry which is preliminary data.</text>
</comment>
<evidence type="ECO:0000256" key="1">
    <source>
        <dbReference type="ARBA" id="ARBA00006484"/>
    </source>
</evidence>
<evidence type="ECO:0000313" key="5">
    <source>
        <dbReference type="Proteomes" id="UP001205740"/>
    </source>
</evidence>
<dbReference type="RefSeq" id="WP_253656374.1">
    <property type="nucleotide sequence ID" value="NZ_BAAAOE010000006.1"/>
</dbReference>
<dbReference type="PANTHER" id="PTHR43115:SF4">
    <property type="entry name" value="DEHYDROGENASE_REDUCTASE SDR FAMILY MEMBER 11"/>
    <property type="match status" value="1"/>
</dbReference>
<proteinExistence type="inferred from homology"/>
<organism evidence="4 5">
    <name type="scientific">Williamsia serinedens</name>
    <dbReference type="NCBI Taxonomy" id="391736"/>
    <lineage>
        <taxon>Bacteria</taxon>
        <taxon>Bacillati</taxon>
        <taxon>Actinomycetota</taxon>
        <taxon>Actinomycetes</taxon>
        <taxon>Mycobacteriales</taxon>
        <taxon>Nocardiaceae</taxon>
        <taxon>Williamsia</taxon>
    </lineage>
</organism>
<dbReference type="InterPro" id="IPR020904">
    <property type="entry name" value="Sc_DH/Rdtase_CS"/>
</dbReference>
<keyword evidence="5" id="KW-1185">Reference proteome</keyword>
<dbReference type="InterPro" id="IPR002347">
    <property type="entry name" value="SDR_fam"/>
</dbReference>
<accession>A0ABT1H6D8</accession>
<dbReference type="PRINTS" id="PR00080">
    <property type="entry name" value="SDRFAMILY"/>
</dbReference>
<dbReference type="Proteomes" id="UP001205740">
    <property type="component" value="Unassembled WGS sequence"/>
</dbReference>
<dbReference type="SUPFAM" id="SSF51735">
    <property type="entry name" value="NAD(P)-binding Rossmann-fold domains"/>
    <property type="match status" value="1"/>
</dbReference>
<protein>
    <submittedName>
        <fullName evidence="4">NADP-dependent 3-hydroxy acid dehydrogenase YdfG</fullName>
    </submittedName>
</protein>
<dbReference type="Pfam" id="PF00106">
    <property type="entry name" value="adh_short"/>
    <property type="match status" value="1"/>
</dbReference>
<keyword evidence="2" id="KW-0560">Oxidoreductase</keyword>
<evidence type="ECO:0000256" key="2">
    <source>
        <dbReference type="ARBA" id="ARBA00023002"/>
    </source>
</evidence>
<evidence type="ECO:0000313" key="4">
    <source>
        <dbReference type="EMBL" id="MCP2162799.1"/>
    </source>
</evidence>